<gene>
    <name evidence="2" type="ORF">Anapl_00485</name>
</gene>
<dbReference type="EMBL" id="KB743145">
    <property type="protein sequence ID" value="EOB00918.1"/>
    <property type="molecule type" value="Genomic_DNA"/>
</dbReference>
<sequence length="505" mass="55533">MLVLQSSCSCILTCSLPVIHGCGLSKAEQEHLSMVPGSTVSSQRELSACGQSSLWDPGPCTGVCFGQASHHTADVIPPGRLQAKCFPRTLGCVDLCSGMEIHKKAGGIATAVGFVPPHLLFHRTHLQVPVFAYLEHYGHNLSAGEQLRRKQLWTFIRKYLSLEGSLHRQYHGKDYYFFKSHSDMWQRRLNPDIKCTRHKLRGTYGNLLLTHTQGALAIDASDGEQPSVLLMSKESAFAALVIGDEDLEKVSGLLAIPLCYKIRQRVMPLTAWLIQCFESADKKSKIWLLGCAVALQPDEEGDFPVSWWFSLGRGQGEAGALVPENGDHKKRLHIQHSEWMGDSLEDPVAHFGPQGSLWNKEVPENHPALRLEGYPKTVMSISPFCREKNEHIAVQTSWKDLMWYLFQGLRAAEWDGPKRAEPSILLPWLIKFLPEPGWLTGCGGFRIDVTAPTLPLGDSGQNSSPPGSCRGSARGALHKSARMDSSGSIRMQGAAPCSQHGAGTG</sequence>
<feature type="region of interest" description="Disordered" evidence="1">
    <location>
        <begin position="483"/>
        <end position="505"/>
    </location>
</feature>
<organism evidence="2 3">
    <name type="scientific">Anas platyrhynchos</name>
    <name type="common">Mallard</name>
    <name type="synonym">Anas boschas</name>
    <dbReference type="NCBI Taxonomy" id="8839"/>
    <lineage>
        <taxon>Eukaryota</taxon>
        <taxon>Metazoa</taxon>
        <taxon>Chordata</taxon>
        <taxon>Craniata</taxon>
        <taxon>Vertebrata</taxon>
        <taxon>Euteleostomi</taxon>
        <taxon>Archelosauria</taxon>
        <taxon>Archosauria</taxon>
        <taxon>Dinosauria</taxon>
        <taxon>Saurischia</taxon>
        <taxon>Theropoda</taxon>
        <taxon>Coelurosauria</taxon>
        <taxon>Aves</taxon>
        <taxon>Neognathae</taxon>
        <taxon>Galloanserae</taxon>
        <taxon>Anseriformes</taxon>
        <taxon>Anatidae</taxon>
        <taxon>Anatinae</taxon>
        <taxon>Anas</taxon>
    </lineage>
</organism>
<protein>
    <submittedName>
        <fullName evidence="2">Uncharacterized protein</fullName>
    </submittedName>
</protein>
<accession>R0LKJ3</accession>
<feature type="region of interest" description="Disordered" evidence="1">
    <location>
        <begin position="456"/>
        <end position="475"/>
    </location>
</feature>
<evidence type="ECO:0000313" key="3">
    <source>
        <dbReference type="Proteomes" id="UP000296049"/>
    </source>
</evidence>
<dbReference type="Proteomes" id="UP000296049">
    <property type="component" value="Unassembled WGS sequence"/>
</dbReference>
<name>R0LKJ3_ANAPL</name>
<evidence type="ECO:0000313" key="2">
    <source>
        <dbReference type="EMBL" id="EOB00918.1"/>
    </source>
</evidence>
<proteinExistence type="predicted"/>
<evidence type="ECO:0000256" key="1">
    <source>
        <dbReference type="SAM" id="MobiDB-lite"/>
    </source>
</evidence>
<reference evidence="3" key="1">
    <citation type="journal article" date="2013" name="Nat. Genet.">
        <title>The duck genome and transcriptome provide insight into an avian influenza virus reservoir species.</title>
        <authorList>
            <person name="Huang Y."/>
            <person name="Li Y."/>
            <person name="Burt D.W."/>
            <person name="Chen H."/>
            <person name="Zhang Y."/>
            <person name="Qian W."/>
            <person name="Kim H."/>
            <person name="Gan S."/>
            <person name="Zhao Y."/>
            <person name="Li J."/>
            <person name="Yi K."/>
            <person name="Feng H."/>
            <person name="Zhu P."/>
            <person name="Li B."/>
            <person name="Liu Q."/>
            <person name="Fairley S."/>
            <person name="Magor K.E."/>
            <person name="Du Z."/>
            <person name="Hu X."/>
            <person name="Goodman L."/>
            <person name="Tafer H."/>
            <person name="Vignal A."/>
            <person name="Lee T."/>
            <person name="Kim K.W."/>
            <person name="Sheng Z."/>
            <person name="An Y."/>
            <person name="Searle S."/>
            <person name="Herrero J."/>
            <person name="Groenen M.A."/>
            <person name="Crooijmans R.P."/>
            <person name="Faraut T."/>
            <person name="Cai Q."/>
            <person name="Webster R.G."/>
            <person name="Aldridge J.R."/>
            <person name="Warren W.C."/>
            <person name="Bartschat S."/>
            <person name="Kehr S."/>
            <person name="Marz M."/>
            <person name="Stadler P.F."/>
            <person name="Smith J."/>
            <person name="Kraus R.H."/>
            <person name="Zhao Y."/>
            <person name="Ren L."/>
            <person name="Fei J."/>
            <person name="Morisson M."/>
            <person name="Kaiser P."/>
            <person name="Griffin D.K."/>
            <person name="Rao M."/>
            <person name="Pitel F."/>
            <person name="Wang J."/>
            <person name="Li N."/>
        </authorList>
    </citation>
    <scope>NUCLEOTIDE SEQUENCE [LARGE SCALE GENOMIC DNA]</scope>
</reference>
<keyword evidence="3" id="KW-1185">Reference proteome</keyword>
<dbReference type="AlphaFoldDB" id="R0LKJ3"/>